<evidence type="ECO:0000256" key="6">
    <source>
        <dbReference type="ARBA" id="ARBA00023002"/>
    </source>
</evidence>
<dbReference type="PANTHER" id="PTHR30002">
    <property type="entry name" value="EPOXYQUEUOSINE REDUCTASE"/>
    <property type="match status" value="1"/>
</dbReference>
<dbReference type="Pfam" id="PF13484">
    <property type="entry name" value="Fer4_16"/>
    <property type="match status" value="1"/>
</dbReference>
<dbReference type="GO" id="GO:0051539">
    <property type="term" value="F:4 iron, 4 sulfur cluster binding"/>
    <property type="evidence" value="ECO:0007669"/>
    <property type="project" value="UniProtKB-KW"/>
</dbReference>
<evidence type="ECO:0000256" key="8">
    <source>
        <dbReference type="ARBA" id="ARBA00023014"/>
    </source>
</evidence>
<evidence type="ECO:0000256" key="1">
    <source>
        <dbReference type="ARBA" id="ARBA00022485"/>
    </source>
</evidence>
<dbReference type="InterPro" id="IPR013542">
    <property type="entry name" value="QueG_DUF1730"/>
</dbReference>
<evidence type="ECO:0000256" key="2">
    <source>
        <dbReference type="ARBA" id="ARBA00022490"/>
    </source>
</evidence>
<proteinExistence type="predicted"/>
<dbReference type="PANTHER" id="PTHR30002:SF4">
    <property type="entry name" value="EPOXYQUEUOSINE REDUCTASE"/>
    <property type="match status" value="1"/>
</dbReference>
<name>A0A1M4V2S0_9FIRM</name>
<feature type="domain" description="4Fe-4S ferredoxin-type" evidence="9">
    <location>
        <begin position="173"/>
        <end position="202"/>
    </location>
</feature>
<evidence type="ECO:0000256" key="7">
    <source>
        <dbReference type="ARBA" id="ARBA00023004"/>
    </source>
</evidence>
<evidence type="ECO:0000313" key="11">
    <source>
        <dbReference type="Proteomes" id="UP000184251"/>
    </source>
</evidence>
<evidence type="ECO:0000256" key="5">
    <source>
        <dbReference type="ARBA" id="ARBA00022785"/>
    </source>
</evidence>
<dbReference type="OrthoDB" id="9784571at2"/>
<dbReference type="InterPro" id="IPR017896">
    <property type="entry name" value="4Fe4S_Fe-S-bd"/>
</dbReference>
<dbReference type="Gene3D" id="3.30.70.20">
    <property type="match status" value="1"/>
</dbReference>
<dbReference type="RefSeq" id="WP_073269881.1">
    <property type="nucleotide sequence ID" value="NZ_FQTU01000004.1"/>
</dbReference>
<dbReference type="GO" id="GO:0046872">
    <property type="term" value="F:metal ion binding"/>
    <property type="evidence" value="ECO:0007669"/>
    <property type="project" value="UniProtKB-KW"/>
</dbReference>
<keyword evidence="6" id="KW-0560">Oxidoreductase</keyword>
<gene>
    <name evidence="10" type="ORF">SAMN02746064_00897</name>
</gene>
<protein>
    <submittedName>
        <fullName evidence="10">Epoxyqueuosine reductase</fullName>
    </submittedName>
</protein>
<accession>A0A1M4V2S0</accession>
<organism evidence="10 11">
    <name type="scientific">Alkalibacter saccharofermentans DSM 14828</name>
    <dbReference type="NCBI Taxonomy" id="1120975"/>
    <lineage>
        <taxon>Bacteria</taxon>
        <taxon>Bacillati</taxon>
        <taxon>Bacillota</taxon>
        <taxon>Clostridia</taxon>
        <taxon>Eubacteriales</taxon>
        <taxon>Eubacteriaceae</taxon>
        <taxon>Alkalibacter</taxon>
    </lineage>
</organism>
<reference evidence="10 11" key="1">
    <citation type="submission" date="2016-11" db="EMBL/GenBank/DDBJ databases">
        <authorList>
            <person name="Jaros S."/>
            <person name="Januszkiewicz K."/>
            <person name="Wedrychowicz H."/>
        </authorList>
    </citation>
    <scope>NUCLEOTIDE SEQUENCE [LARGE SCALE GENOMIC DNA]</scope>
    <source>
        <strain evidence="10 11">DSM 14828</strain>
    </source>
</reference>
<dbReference type="AlphaFoldDB" id="A0A1M4V2S0"/>
<keyword evidence="8" id="KW-0411">Iron-sulfur</keyword>
<sequence length="363" mass="41382">MDLKDDIMIAAKDIGIDMIGFTDSVSKDFFVPIYEDRKSKGCLVLLDSVDSKEWFSPKAHWDLCKSVVSIGVPYRWEEECELGGTQGLFARVSRGVDYHKVLHEKIKQMMERVKKYHPDIDYKAYVDNGPVSDRAFAWAAGVGFYGKNGFIISPDYGSFVFLGQVLLNKELSEKSTPLESMCGHCDLCINACPVDALKGPFRFDGNKCISYLTQKKGILNRQERKAIGQSLYGCDICQDVCPFNKEAKLSKEGKFKADCKDIAPELEYILNMDNKTYSEYFKGTSSGWRGKRTLQRNAVILCGNILLENNFTLLLQCIHDQREEIRIHAMFSLLEYGARGEKTVEEHIQAESCDFMDKFNRYR</sequence>
<dbReference type="STRING" id="1120975.SAMN02746064_00897"/>
<keyword evidence="2" id="KW-0963">Cytoplasm</keyword>
<dbReference type="InterPro" id="IPR017900">
    <property type="entry name" value="4Fe4S_Fe_S_CS"/>
</dbReference>
<dbReference type="InterPro" id="IPR004453">
    <property type="entry name" value="QueG"/>
</dbReference>
<dbReference type="EMBL" id="FQTU01000004">
    <property type="protein sequence ID" value="SHE63200.1"/>
    <property type="molecule type" value="Genomic_DNA"/>
</dbReference>
<keyword evidence="4" id="KW-0479">Metal-binding</keyword>
<evidence type="ECO:0000259" key="9">
    <source>
        <dbReference type="PROSITE" id="PS51379"/>
    </source>
</evidence>
<dbReference type="GO" id="GO:0008616">
    <property type="term" value="P:tRNA queuosine(34) biosynthetic process"/>
    <property type="evidence" value="ECO:0007669"/>
    <property type="project" value="UniProtKB-KW"/>
</dbReference>
<keyword evidence="3" id="KW-0819">tRNA processing</keyword>
<keyword evidence="11" id="KW-1185">Reference proteome</keyword>
<evidence type="ECO:0000256" key="4">
    <source>
        <dbReference type="ARBA" id="ARBA00022723"/>
    </source>
</evidence>
<dbReference type="SUPFAM" id="SSF54862">
    <property type="entry name" value="4Fe-4S ferredoxins"/>
    <property type="match status" value="1"/>
</dbReference>
<dbReference type="Proteomes" id="UP000184251">
    <property type="component" value="Unassembled WGS sequence"/>
</dbReference>
<keyword evidence="5" id="KW-0671">Queuosine biosynthesis</keyword>
<dbReference type="PROSITE" id="PS00198">
    <property type="entry name" value="4FE4S_FER_1"/>
    <property type="match status" value="1"/>
</dbReference>
<evidence type="ECO:0000313" key="10">
    <source>
        <dbReference type="EMBL" id="SHE63200.1"/>
    </source>
</evidence>
<dbReference type="NCBIfam" id="TIGR00276">
    <property type="entry name" value="tRNA epoxyqueuosine(34) reductase QueG"/>
    <property type="match status" value="1"/>
</dbReference>
<dbReference type="PROSITE" id="PS51379">
    <property type="entry name" value="4FE4S_FER_2"/>
    <property type="match status" value="1"/>
</dbReference>
<dbReference type="Pfam" id="PF08331">
    <property type="entry name" value="QueG_DUF1730"/>
    <property type="match status" value="1"/>
</dbReference>
<dbReference type="GO" id="GO:0052693">
    <property type="term" value="F:epoxyqueuosine reductase activity"/>
    <property type="evidence" value="ECO:0007669"/>
    <property type="project" value="TreeGrafter"/>
</dbReference>
<evidence type="ECO:0000256" key="3">
    <source>
        <dbReference type="ARBA" id="ARBA00022694"/>
    </source>
</evidence>
<keyword evidence="7" id="KW-0408">Iron</keyword>
<keyword evidence="1" id="KW-0004">4Fe-4S</keyword>